<dbReference type="InterPro" id="IPR001878">
    <property type="entry name" value="Znf_CCHC"/>
</dbReference>
<feature type="region of interest" description="Disordered" evidence="2">
    <location>
        <begin position="1"/>
        <end position="39"/>
    </location>
</feature>
<dbReference type="InterPro" id="IPR005162">
    <property type="entry name" value="Retrotrans_gag_dom"/>
</dbReference>
<dbReference type="Pfam" id="PF03732">
    <property type="entry name" value="Retrotrans_gag"/>
    <property type="match status" value="1"/>
</dbReference>
<dbReference type="EMBL" id="CM031832">
    <property type="protein sequence ID" value="KAG6700606.1"/>
    <property type="molecule type" value="Genomic_DNA"/>
</dbReference>
<sequence>MTEFMQQNFRPQQIGPWPQPGGPWPQQGGPWPPQGGPCPQQERLWPQPGGTWPYQGGPWLYPGGSSSMVQAGCTYERFLAHKTPHFTGEEDPLQAGKWIKDLERTFEVCGCTEAQQVLYASYLLQGTAFDWWDTKRVMLEAELGSFAAITWQRFKKEFNDRFFPASVRKQKAREFSNLVQGGMTVEQYARRFIELGRFALHLIATEEMRADRFQEGLRPDIRRMVVSHRISTFQELVDVATLVERENNLSMGSLPGHKRRSFSGEGSSSGSPQKFIQRTGTRPQASSGVRMGGRVPICGACNRAHEGECRLSGGPQCYRCGQVGHIARECPVRVQGSRGSRHSGRTNPRQAVQARVYAVTPGEVDDEAPATHDAGVITDFGAGFEEEEEAEPEDTAPSEF</sequence>
<proteinExistence type="predicted"/>
<keyword evidence="1" id="KW-0862">Zinc</keyword>
<dbReference type="GO" id="GO:0003676">
    <property type="term" value="F:nucleic acid binding"/>
    <property type="evidence" value="ECO:0007669"/>
    <property type="project" value="InterPro"/>
</dbReference>
<evidence type="ECO:0000313" key="4">
    <source>
        <dbReference type="EMBL" id="KAG6700606.1"/>
    </source>
</evidence>
<evidence type="ECO:0000256" key="1">
    <source>
        <dbReference type="PROSITE-ProRule" id="PRU00047"/>
    </source>
</evidence>
<reference evidence="4" key="1">
    <citation type="submission" date="2021-01" db="EMBL/GenBank/DDBJ databases">
        <authorList>
            <person name="Lovell J.T."/>
            <person name="Bentley N."/>
            <person name="Bhattarai G."/>
            <person name="Jenkins J.W."/>
            <person name="Sreedasyam A."/>
            <person name="Alarcon Y."/>
            <person name="Bock C."/>
            <person name="Boston L."/>
            <person name="Carlson J."/>
            <person name="Cervantes K."/>
            <person name="Clermont K."/>
            <person name="Krom N."/>
            <person name="Kubenka K."/>
            <person name="Mamidi S."/>
            <person name="Mattison C."/>
            <person name="Monteros M."/>
            <person name="Pisani C."/>
            <person name="Plott C."/>
            <person name="Rajasekar S."/>
            <person name="Rhein H.S."/>
            <person name="Rohla C."/>
            <person name="Song M."/>
            <person name="Hilaire R.S."/>
            <person name="Shu S."/>
            <person name="Wells L."/>
            <person name="Wang X."/>
            <person name="Webber J."/>
            <person name="Heerema R.J."/>
            <person name="Klein P."/>
            <person name="Conner P."/>
            <person name="Grauke L."/>
            <person name="Grimwood J."/>
            <person name="Schmutz J."/>
            <person name="Randall J.J."/>
        </authorList>
    </citation>
    <scope>NUCLEOTIDE SEQUENCE</scope>
    <source>
        <tissue evidence="4">Leaf</tissue>
    </source>
</reference>
<feature type="compositionally biased region" description="Acidic residues" evidence="2">
    <location>
        <begin position="384"/>
        <end position="400"/>
    </location>
</feature>
<accession>A0A922EBN8</accession>
<dbReference type="SMART" id="SM00343">
    <property type="entry name" value="ZnF_C2HC"/>
    <property type="match status" value="1"/>
</dbReference>
<comment type="caution">
    <text evidence="4">The sequence shown here is derived from an EMBL/GenBank/DDBJ whole genome shotgun (WGS) entry which is preliminary data.</text>
</comment>
<keyword evidence="1" id="KW-0479">Metal-binding</keyword>
<dbReference type="Proteomes" id="UP000811246">
    <property type="component" value="Chromosome 8"/>
</dbReference>
<name>A0A922EBN8_CARIL</name>
<feature type="region of interest" description="Disordered" evidence="2">
    <location>
        <begin position="365"/>
        <end position="400"/>
    </location>
</feature>
<feature type="compositionally biased region" description="Polar residues" evidence="2">
    <location>
        <begin position="272"/>
        <end position="287"/>
    </location>
</feature>
<dbReference type="GO" id="GO:0008270">
    <property type="term" value="F:zinc ion binding"/>
    <property type="evidence" value="ECO:0007669"/>
    <property type="project" value="UniProtKB-KW"/>
</dbReference>
<gene>
    <name evidence="4" type="ORF">I3842_08G120700</name>
</gene>
<evidence type="ECO:0000259" key="3">
    <source>
        <dbReference type="PROSITE" id="PS50158"/>
    </source>
</evidence>
<evidence type="ECO:0000313" key="5">
    <source>
        <dbReference type="Proteomes" id="UP000811246"/>
    </source>
</evidence>
<keyword evidence="1" id="KW-0863">Zinc-finger</keyword>
<dbReference type="Pfam" id="PF00098">
    <property type="entry name" value="zf-CCHC"/>
    <property type="match status" value="1"/>
</dbReference>
<feature type="compositionally biased region" description="Polar residues" evidence="2">
    <location>
        <begin position="1"/>
        <end position="10"/>
    </location>
</feature>
<dbReference type="PROSITE" id="PS50158">
    <property type="entry name" value="ZF_CCHC"/>
    <property type="match status" value="1"/>
</dbReference>
<dbReference type="PANTHER" id="PTHR34482">
    <property type="entry name" value="DNA DAMAGE-INDUCIBLE PROTEIN 1-LIKE"/>
    <property type="match status" value="1"/>
</dbReference>
<feature type="domain" description="CCHC-type" evidence="3">
    <location>
        <begin position="317"/>
        <end position="331"/>
    </location>
</feature>
<dbReference type="PANTHER" id="PTHR34482:SF36">
    <property type="entry name" value="RETROTRANSPOSON GAG DOMAIN-CONTAINING PROTEIN"/>
    <property type="match status" value="1"/>
</dbReference>
<protein>
    <recommendedName>
        <fullName evidence="3">CCHC-type domain-containing protein</fullName>
    </recommendedName>
</protein>
<feature type="region of interest" description="Disordered" evidence="2">
    <location>
        <begin position="250"/>
        <end position="289"/>
    </location>
</feature>
<dbReference type="AlphaFoldDB" id="A0A922EBN8"/>
<evidence type="ECO:0000256" key="2">
    <source>
        <dbReference type="SAM" id="MobiDB-lite"/>
    </source>
</evidence>
<organism evidence="4 5">
    <name type="scientific">Carya illinoinensis</name>
    <name type="common">Pecan</name>
    <dbReference type="NCBI Taxonomy" id="32201"/>
    <lineage>
        <taxon>Eukaryota</taxon>
        <taxon>Viridiplantae</taxon>
        <taxon>Streptophyta</taxon>
        <taxon>Embryophyta</taxon>
        <taxon>Tracheophyta</taxon>
        <taxon>Spermatophyta</taxon>
        <taxon>Magnoliopsida</taxon>
        <taxon>eudicotyledons</taxon>
        <taxon>Gunneridae</taxon>
        <taxon>Pentapetalae</taxon>
        <taxon>rosids</taxon>
        <taxon>fabids</taxon>
        <taxon>Fagales</taxon>
        <taxon>Juglandaceae</taxon>
        <taxon>Carya</taxon>
    </lineage>
</organism>